<sequence>MNFRLILSTIISSFALSAQAASVCNLQNNTCLSTSTASEPQSVPQAIDNEIKQVWHTSNPEELNDIVIKQPEIKVEPKPKEEKKTEVADKTKKTDVKQTVRNDKKVQTAKVIAVPPPQKAPVLTRRQVLEKEINREKVGLKSAQSQLASAKKKGNQSAANRFAALVIDRQQNIAALEAEMRR</sequence>
<gene>
    <name evidence="3" type="ORF">KEBURONENSIS_00686</name>
    <name evidence="4" type="ORF">KEBURONENSIS_01166</name>
</gene>
<evidence type="ECO:0000256" key="2">
    <source>
        <dbReference type="SAM" id="SignalP"/>
    </source>
</evidence>
<dbReference type="Proteomes" id="UP000215450">
    <property type="component" value="Unassembled WGS sequence"/>
</dbReference>
<reference evidence="4 5" key="2">
    <citation type="submission" date="2017-06" db="EMBL/GenBank/DDBJ databases">
        <authorList>
            <person name="Kim H.J."/>
            <person name="Triplett B.A."/>
        </authorList>
    </citation>
    <scope>NUCLEOTIDE SEQUENCE [LARGE SCALE GENOMIC DNA]</scope>
    <source>
        <strain evidence="4">Kingella_eburonensis</strain>
    </source>
</reference>
<dbReference type="OrthoDB" id="8606184at2"/>
<feature type="region of interest" description="Disordered" evidence="1">
    <location>
        <begin position="77"/>
        <end position="102"/>
    </location>
</feature>
<proteinExistence type="predicted"/>
<dbReference type="AlphaFoldDB" id="A0A238HIZ8"/>
<keyword evidence="2" id="KW-0732">Signal</keyword>
<organism evidence="3">
    <name type="scientific">Kingella negevensis</name>
    <dbReference type="NCBI Taxonomy" id="1522312"/>
    <lineage>
        <taxon>Bacteria</taxon>
        <taxon>Pseudomonadati</taxon>
        <taxon>Pseudomonadota</taxon>
        <taxon>Betaproteobacteria</taxon>
        <taxon>Neisseriales</taxon>
        <taxon>Neisseriaceae</taxon>
        <taxon>Kingella</taxon>
    </lineage>
</organism>
<dbReference type="RefSeq" id="WP_095063516.1">
    <property type="nucleotide sequence ID" value="NZ_FXUV02000020.1"/>
</dbReference>
<evidence type="ECO:0000256" key="1">
    <source>
        <dbReference type="SAM" id="MobiDB-lite"/>
    </source>
</evidence>
<feature type="chain" id="PRO_5015075216" evidence="2">
    <location>
        <begin position="21"/>
        <end position="182"/>
    </location>
</feature>
<evidence type="ECO:0000313" key="4">
    <source>
        <dbReference type="EMBL" id="SNB66661.1"/>
    </source>
</evidence>
<dbReference type="EMBL" id="FXUV02000020">
    <property type="protein sequence ID" value="SNB66661.1"/>
    <property type="molecule type" value="Genomic_DNA"/>
</dbReference>
<name>A0A238HIZ8_9NEIS</name>
<evidence type="ECO:0000313" key="3">
    <source>
        <dbReference type="EMBL" id="SMQ13619.1"/>
    </source>
</evidence>
<dbReference type="EMBL" id="FXUV01000085">
    <property type="protein sequence ID" value="SMQ13619.1"/>
    <property type="molecule type" value="Genomic_DNA"/>
</dbReference>
<keyword evidence="5" id="KW-1185">Reference proteome</keyword>
<feature type="signal peptide" evidence="2">
    <location>
        <begin position="1"/>
        <end position="20"/>
    </location>
</feature>
<reference evidence="3" key="1">
    <citation type="submission" date="2017-05" db="EMBL/GenBank/DDBJ databases">
        <authorList>
            <person name="Song R."/>
            <person name="Chenine A.L."/>
            <person name="Ruprecht R.M."/>
        </authorList>
    </citation>
    <scope>NUCLEOTIDE SEQUENCE</scope>
    <source>
        <strain evidence="3">Kingella_eburonensis</strain>
    </source>
</reference>
<evidence type="ECO:0000313" key="5">
    <source>
        <dbReference type="Proteomes" id="UP000215450"/>
    </source>
</evidence>
<dbReference type="STRING" id="1522312.GCA_900177895_02237"/>
<accession>A0A238HIZ8</accession>
<protein>
    <submittedName>
        <fullName evidence="3">Uncharacterized protein</fullName>
    </submittedName>
</protein>